<dbReference type="AlphaFoldDB" id="A0A1F6LL69"/>
<dbReference type="Proteomes" id="UP000177067">
    <property type="component" value="Unassembled WGS sequence"/>
</dbReference>
<protein>
    <submittedName>
        <fullName evidence="1">Uncharacterized protein</fullName>
    </submittedName>
</protein>
<evidence type="ECO:0000313" key="2">
    <source>
        <dbReference type="Proteomes" id="UP000177067"/>
    </source>
</evidence>
<gene>
    <name evidence="1" type="ORF">A2725_00125</name>
</gene>
<reference evidence="1 2" key="1">
    <citation type="journal article" date="2016" name="Nat. Commun.">
        <title>Thousands of microbial genomes shed light on interconnected biogeochemical processes in an aquifer system.</title>
        <authorList>
            <person name="Anantharaman K."/>
            <person name="Brown C.T."/>
            <person name="Hug L.A."/>
            <person name="Sharon I."/>
            <person name="Castelle C.J."/>
            <person name="Probst A.J."/>
            <person name="Thomas B.C."/>
            <person name="Singh A."/>
            <person name="Wilkins M.J."/>
            <person name="Karaoz U."/>
            <person name="Brodie E.L."/>
            <person name="Williams K.H."/>
            <person name="Hubbard S.S."/>
            <person name="Banfield J.F."/>
        </authorList>
    </citation>
    <scope>NUCLEOTIDE SEQUENCE [LARGE SCALE GENOMIC DNA]</scope>
</reference>
<evidence type="ECO:0000313" key="1">
    <source>
        <dbReference type="EMBL" id="OGH60043.1"/>
    </source>
</evidence>
<sequence length="138" mass="14167">MLAVLAVAAVLDGPAVVVDALGADLEAVLAVLSAPDEGLQVADLVADVVRVAEAIPALRLTIPRSVEAGEVNDMSLIGRTLTQLVVVEVREVDAERSGGQVAPVAVVEPVAHNQGDPALVSFGAKMVGCLKFHVVFLL</sequence>
<comment type="caution">
    <text evidence="1">The sequence shown here is derived from an EMBL/GenBank/DDBJ whole genome shotgun (WGS) entry which is preliminary data.</text>
</comment>
<dbReference type="EMBL" id="MFPS01000003">
    <property type="protein sequence ID" value="OGH60043.1"/>
    <property type="molecule type" value="Genomic_DNA"/>
</dbReference>
<name>A0A1F6LL69_9BACT</name>
<proteinExistence type="predicted"/>
<organism evidence="1 2">
    <name type="scientific">Candidatus Magasanikbacteria bacterium RIFCSPHIGHO2_01_FULL_33_34</name>
    <dbReference type="NCBI Taxonomy" id="1798671"/>
    <lineage>
        <taxon>Bacteria</taxon>
        <taxon>Candidatus Magasanikiibacteriota</taxon>
    </lineage>
</organism>
<accession>A0A1F6LL69</accession>